<dbReference type="Proteomes" id="UP000257109">
    <property type="component" value="Unassembled WGS sequence"/>
</dbReference>
<proteinExistence type="predicted"/>
<name>A0A371HT31_MUCPR</name>
<protein>
    <submittedName>
        <fullName evidence="2">Uncharacterized protein</fullName>
    </submittedName>
</protein>
<feature type="compositionally biased region" description="Polar residues" evidence="1">
    <location>
        <begin position="45"/>
        <end position="60"/>
    </location>
</feature>
<dbReference type="EMBL" id="QJKJ01001776">
    <property type="protein sequence ID" value="RDY05961.1"/>
    <property type="molecule type" value="Genomic_DNA"/>
</dbReference>
<gene>
    <name evidence="2" type="ORF">CR513_10138</name>
</gene>
<organism evidence="2 3">
    <name type="scientific">Mucuna pruriens</name>
    <name type="common">Velvet bean</name>
    <name type="synonym">Dolichos pruriens</name>
    <dbReference type="NCBI Taxonomy" id="157652"/>
    <lineage>
        <taxon>Eukaryota</taxon>
        <taxon>Viridiplantae</taxon>
        <taxon>Streptophyta</taxon>
        <taxon>Embryophyta</taxon>
        <taxon>Tracheophyta</taxon>
        <taxon>Spermatophyta</taxon>
        <taxon>Magnoliopsida</taxon>
        <taxon>eudicotyledons</taxon>
        <taxon>Gunneridae</taxon>
        <taxon>Pentapetalae</taxon>
        <taxon>rosids</taxon>
        <taxon>fabids</taxon>
        <taxon>Fabales</taxon>
        <taxon>Fabaceae</taxon>
        <taxon>Papilionoideae</taxon>
        <taxon>50 kb inversion clade</taxon>
        <taxon>NPAAA clade</taxon>
        <taxon>indigoferoid/millettioid clade</taxon>
        <taxon>Phaseoleae</taxon>
        <taxon>Mucuna</taxon>
    </lineage>
</organism>
<feature type="region of interest" description="Disordered" evidence="1">
    <location>
        <begin position="45"/>
        <end position="83"/>
    </location>
</feature>
<sequence>MAKLKKYYKRWVIRTRADSLRTLYGHIELRTKLCWGCLLTKFLSSPDQNRTSSLLGSQAMQPGLRPSQKTKEAPATRTRRTPLGSIRELHDLQAKGKLHSKWDGPFVITNVFPYDVLELKDENTNNTF</sequence>
<evidence type="ECO:0000256" key="1">
    <source>
        <dbReference type="SAM" id="MobiDB-lite"/>
    </source>
</evidence>
<evidence type="ECO:0000313" key="3">
    <source>
        <dbReference type="Proteomes" id="UP000257109"/>
    </source>
</evidence>
<keyword evidence="3" id="KW-1185">Reference proteome</keyword>
<evidence type="ECO:0000313" key="2">
    <source>
        <dbReference type="EMBL" id="RDY05961.1"/>
    </source>
</evidence>
<reference evidence="2" key="1">
    <citation type="submission" date="2018-05" db="EMBL/GenBank/DDBJ databases">
        <title>Draft genome of Mucuna pruriens seed.</title>
        <authorList>
            <person name="Nnadi N.E."/>
            <person name="Vos R."/>
            <person name="Hasami M.H."/>
            <person name="Devisetty U.K."/>
            <person name="Aguiy J.C."/>
        </authorList>
    </citation>
    <scope>NUCLEOTIDE SEQUENCE [LARGE SCALE GENOMIC DNA]</scope>
    <source>
        <strain evidence="2">JCA_2017</strain>
    </source>
</reference>
<accession>A0A371HT31</accession>
<comment type="caution">
    <text evidence="2">The sequence shown here is derived from an EMBL/GenBank/DDBJ whole genome shotgun (WGS) entry which is preliminary data.</text>
</comment>
<dbReference type="AlphaFoldDB" id="A0A371HT31"/>
<feature type="non-terminal residue" evidence="2">
    <location>
        <position position="1"/>
    </location>
</feature>